<name>A0ABN1JFZ4_9FLAO</name>
<organism evidence="1 2">
    <name type="scientific">Gaetbulibacter jejuensis</name>
    <dbReference type="NCBI Taxonomy" id="584607"/>
    <lineage>
        <taxon>Bacteria</taxon>
        <taxon>Pseudomonadati</taxon>
        <taxon>Bacteroidota</taxon>
        <taxon>Flavobacteriia</taxon>
        <taxon>Flavobacteriales</taxon>
        <taxon>Flavobacteriaceae</taxon>
        <taxon>Gaetbulibacter</taxon>
    </lineage>
</organism>
<accession>A0ABN1JFZ4</accession>
<dbReference type="RefSeq" id="WP_343795870.1">
    <property type="nucleotide sequence ID" value="NZ_BAAAGF010000001.1"/>
</dbReference>
<reference evidence="1 2" key="1">
    <citation type="journal article" date="2019" name="Int. J. Syst. Evol. Microbiol.">
        <title>The Global Catalogue of Microorganisms (GCM) 10K type strain sequencing project: providing services to taxonomists for standard genome sequencing and annotation.</title>
        <authorList>
            <consortium name="The Broad Institute Genomics Platform"/>
            <consortium name="The Broad Institute Genome Sequencing Center for Infectious Disease"/>
            <person name="Wu L."/>
            <person name="Ma J."/>
        </authorList>
    </citation>
    <scope>NUCLEOTIDE SEQUENCE [LARGE SCALE GENOMIC DNA]</scope>
    <source>
        <strain evidence="1 2">JCM 15976</strain>
    </source>
</reference>
<dbReference type="Proteomes" id="UP001500736">
    <property type="component" value="Unassembled WGS sequence"/>
</dbReference>
<gene>
    <name evidence="1" type="ORF">GCM10009431_07360</name>
</gene>
<comment type="caution">
    <text evidence="1">The sequence shown here is derived from an EMBL/GenBank/DDBJ whole genome shotgun (WGS) entry which is preliminary data.</text>
</comment>
<keyword evidence="2" id="KW-1185">Reference proteome</keyword>
<evidence type="ECO:0000313" key="1">
    <source>
        <dbReference type="EMBL" id="GAA0738925.1"/>
    </source>
</evidence>
<proteinExistence type="predicted"/>
<evidence type="ECO:0000313" key="2">
    <source>
        <dbReference type="Proteomes" id="UP001500736"/>
    </source>
</evidence>
<sequence length="471" mass="55920">MKIKLKKFTEFSKTILPNEAKYLASEHLFTDDEKTEIINRLAKSAISNTSKANFDTNIDKRKYSYVKNWILKKLESIDVDETAKWILDLKKKILLDAIVSSEEKVFLNFLSRYKTVGYNFQIVYELAQEYKPYLLIRLRYKDHETVAGFLENYSEDYKKSKSIQQKLYSATTEITSQYTQKENETKYWEPWLLEVFKTENVDGRNRYMAFITLAFLYTNYNESSKLKLLFDEIDGYFSNGEMYSRRLLSNYYASRVLMHSKENELDLAEYYAYLSIRRYNNDTLMYVNNLVAILLKNNKPKEAKKVLDNYHQLYKESYNYHQKIGFCSYKIRVLNQLDQNKLAEEIAINFLKQYKKEVLKHRWHHFFTSYFNVLIANEKYKELLKIATVYNISSKETDRKIMPNYVPNISWSISLSKYMEGQINSSKLLEEIKVPLLGLNPTKSQKMVLVQVIDTLSNNLPEAFLKLKSHL</sequence>
<dbReference type="EMBL" id="BAAAGF010000001">
    <property type="protein sequence ID" value="GAA0738925.1"/>
    <property type="molecule type" value="Genomic_DNA"/>
</dbReference>
<protein>
    <submittedName>
        <fullName evidence="1">Uncharacterized protein</fullName>
    </submittedName>
</protein>